<organism evidence="2">
    <name type="scientific">Rhizophora mucronata</name>
    <name type="common">Asiatic mangrove</name>
    <dbReference type="NCBI Taxonomy" id="61149"/>
    <lineage>
        <taxon>Eukaryota</taxon>
        <taxon>Viridiplantae</taxon>
        <taxon>Streptophyta</taxon>
        <taxon>Embryophyta</taxon>
        <taxon>Tracheophyta</taxon>
        <taxon>Spermatophyta</taxon>
        <taxon>Magnoliopsida</taxon>
        <taxon>eudicotyledons</taxon>
        <taxon>Gunneridae</taxon>
        <taxon>Pentapetalae</taxon>
        <taxon>rosids</taxon>
        <taxon>fabids</taxon>
        <taxon>Malpighiales</taxon>
        <taxon>Rhizophoraceae</taxon>
        <taxon>Rhizophora</taxon>
    </lineage>
</organism>
<dbReference type="AlphaFoldDB" id="A0A2P2PCT8"/>
<reference evidence="2" key="1">
    <citation type="submission" date="2018-02" db="EMBL/GenBank/DDBJ databases">
        <title>Rhizophora mucronata_Transcriptome.</title>
        <authorList>
            <person name="Meera S.P."/>
            <person name="Sreeshan A."/>
            <person name="Augustine A."/>
        </authorList>
    </citation>
    <scope>NUCLEOTIDE SEQUENCE</scope>
    <source>
        <tissue evidence="2">Leaf</tissue>
    </source>
</reference>
<keyword evidence="1" id="KW-0472">Membrane</keyword>
<sequence length="77" mass="9177">MHLNVGSTTFFQSIFENVFQGQNLLFQHMIKLLQELIYVFQYQLNHGLVWISCKMGSIAFIWLILLYPLWIYNLGLH</sequence>
<protein>
    <submittedName>
        <fullName evidence="2">Uncharacterized protein</fullName>
    </submittedName>
</protein>
<dbReference type="EMBL" id="GGEC01072061">
    <property type="protein sequence ID" value="MBX52545.1"/>
    <property type="molecule type" value="Transcribed_RNA"/>
</dbReference>
<name>A0A2P2PCT8_RHIMU</name>
<evidence type="ECO:0000256" key="1">
    <source>
        <dbReference type="SAM" id="Phobius"/>
    </source>
</evidence>
<keyword evidence="1" id="KW-0812">Transmembrane</keyword>
<keyword evidence="1" id="KW-1133">Transmembrane helix</keyword>
<feature type="transmembrane region" description="Helical" evidence="1">
    <location>
        <begin position="48"/>
        <end position="72"/>
    </location>
</feature>
<accession>A0A2P2PCT8</accession>
<evidence type="ECO:0000313" key="2">
    <source>
        <dbReference type="EMBL" id="MBX52545.1"/>
    </source>
</evidence>
<proteinExistence type="predicted"/>